<sequence length="43" mass="4480">METSLRARVRAGDPDAFGQLFDSALLDVAVTDDRGKVTAVGAS</sequence>
<dbReference type="RefSeq" id="WP_256652153.1">
    <property type="nucleotide sequence ID" value="NZ_JANIAA010000015.1"/>
</dbReference>
<name>A0ABT1V111_9ACTN</name>
<protein>
    <recommendedName>
        <fullName evidence="3">GNAT family N-acetyltransferase</fullName>
    </recommendedName>
</protein>
<dbReference type="EMBL" id="JANIAA010000015">
    <property type="protein sequence ID" value="MCQ8191073.1"/>
    <property type="molecule type" value="Genomic_DNA"/>
</dbReference>
<evidence type="ECO:0008006" key="3">
    <source>
        <dbReference type="Google" id="ProtNLM"/>
    </source>
</evidence>
<evidence type="ECO:0000313" key="2">
    <source>
        <dbReference type="Proteomes" id="UP001204746"/>
    </source>
</evidence>
<comment type="caution">
    <text evidence="1">The sequence shown here is derived from an EMBL/GenBank/DDBJ whole genome shotgun (WGS) entry which is preliminary data.</text>
</comment>
<organism evidence="1 2">
    <name type="scientific">Streptomyces rugosispiralis</name>
    <dbReference type="NCBI Taxonomy" id="2967341"/>
    <lineage>
        <taxon>Bacteria</taxon>
        <taxon>Bacillati</taxon>
        <taxon>Actinomycetota</taxon>
        <taxon>Actinomycetes</taxon>
        <taxon>Kitasatosporales</taxon>
        <taxon>Streptomycetaceae</taxon>
        <taxon>Streptomyces</taxon>
    </lineage>
</organism>
<keyword evidence="2" id="KW-1185">Reference proteome</keyword>
<dbReference type="Proteomes" id="UP001204746">
    <property type="component" value="Unassembled WGS sequence"/>
</dbReference>
<gene>
    <name evidence="1" type="ORF">NP777_22895</name>
</gene>
<evidence type="ECO:0000313" key="1">
    <source>
        <dbReference type="EMBL" id="MCQ8191073.1"/>
    </source>
</evidence>
<accession>A0ABT1V111</accession>
<proteinExistence type="predicted"/>
<reference evidence="1 2" key="1">
    <citation type="submission" date="2022-07" db="EMBL/GenBank/DDBJ databases">
        <authorList>
            <person name="Phongsopitanun W."/>
            <person name="Tanasupawat S."/>
        </authorList>
    </citation>
    <scope>NUCLEOTIDE SEQUENCE [LARGE SCALE GENOMIC DNA]</scope>
    <source>
        <strain evidence="1 2">RCU-064</strain>
    </source>
</reference>